<accession>A0ABV5G218</accession>
<reference evidence="1 2" key="1">
    <citation type="submission" date="2024-09" db="EMBL/GenBank/DDBJ databases">
        <authorList>
            <person name="Sun Q."/>
            <person name="Mori K."/>
        </authorList>
    </citation>
    <scope>NUCLEOTIDE SEQUENCE [LARGE SCALE GENOMIC DNA]</scope>
    <source>
        <strain evidence="1 2">CCM 7609</strain>
    </source>
</reference>
<evidence type="ECO:0000313" key="1">
    <source>
        <dbReference type="EMBL" id="MFB9072986.1"/>
    </source>
</evidence>
<dbReference type="Proteomes" id="UP001589575">
    <property type="component" value="Unassembled WGS sequence"/>
</dbReference>
<proteinExistence type="predicted"/>
<organism evidence="1 2">
    <name type="scientific">Citricoccus parietis</name>
    <dbReference type="NCBI Taxonomy" id="592307"/>
    <lineage>
        <taxon>Bacteria</taxon>
        <taxon>Bacillati</taxon>
        <taxon>Actinomycetota</taxon>
        <taxon>Actinomycetes</taxon>
        <taxon>Micrococcales</taxon>
        <taxon>Micrococcaceae</taxon>
        <taxon>Citricoccus</taxon>
    </lineage>
</organism>
<keyword evidence="2" id="KW-1185">Reference proteome</keyword>
<dbReference type="EMBL" id="JBHMFI010000001">
    <property type="protein sequence ID" value="MFB9072986.1"/>
    <property type="molecule type" value="Genomic_DNA"/>
</dbReference>
<comment type="caution">
    <text evidence="1">The sequence shown here is derived from an EMBL/GenBank/DDBJ whole genome shotgun (WGS) entry which is preliminary data.</text>
</comment>
<protein>
    <submittedName>
        <fullName evidence="1">Uncharacterized protein</fullName>
    </submittedName>
</protein>
<name>A0ABV5G218_9MICC</name>
<gene>
    <name evidence="1" type="ORF">ACFFX0_17960</name>
</gene>
<evidence type="ECO:0000313" key="2">
    <source>
        <dbReference type="Proteomes" id="UP001589575"/>
    </source>
</evidence>
<sequence>MPESSRAVSAASVVASARCRAALAVSLRSARVSLAVRAPSLACWARASA</sequence>